<keyword evidence="1" id="KW-0732">Signal</keyword>
<accession>A0A938B3E0</accession>
<proteinExistence type="predicted"/>
<dbReference type="AlphaFoldDB" id="A0A938B3E0"/>
<organism evidence="2 3">
    <name type="scientific">Tectimicrobiota bacterium</name>
    <dbReference type="NCBI Taxonomy" id="2528274"/>
    <lineage>
        <taxon>Bacteria</taxon>
        <taxon>Pseudomonadati</taxon>
        <taxon>Nitrospinota/Tectimicrobiota group</taxon>
        <taxon>Candidatus Tectimicrobiota</taxon>
    </lineage>
</organism>
<feature type="signal peptide" evidence="1">
    <location>
        <begin position="1"/>
        <end position="25"/>
    </location>
</feature>
<evidence type="ECO:0000313" key="2">
    <source>
        <dbReference type="EMBL" id="MBM3224954.1"/>
    </source>
</evidence>
<gene>
    <name evidence="2" type="ORF">FJZ47_14285</name>
</gene>
<sequence>MPYKQLWTGTLLVAAVFWLSPVALAAESDPLPAPKGTPREQAISTYNEGVRLMREKHYAAA</sequence>
<evidence type="ECO:0000313" key="3">
    <source>
        <dbReference type="Proteomes" id="UP000712673"/>
    </source>
</evidence>
<name>A0A938B3E0_UNCTE</name>
<comment type="caution">
    <text evidence="2">The sequence shown here is derived from an EMBL/GenBank/DDBJ whole genome shotgun (WGS) entry which is preliminary data.</text>
</comment>
<dbReference type="Proteomes" id="UP000712673">
    <property type="component" value="Unassembled WGS sequence"/>
</dbReference>
<evidence type="ECO:0000256" key="1">
    <source>
        <dbReference type="SAM" id="SignalP"/>
    </source>
</evidence>
<reference evidence="2" key="1">
    <citation type="submission" date="2019-03" db="EMBL/GenBank/DDBJ databases">
        <title>Lake Tanganyika Metagenome-Assembled Genomes (MAGs).</title>
        <authorList>
            <person name="Tran P."/>
        </authorList>
    </citation>
    <scope>NUCLEOTIDE SEQUENCE</scope>
    <source>
        <strain evidence="2">K_DeepCast_65m_m2_066</strain>
    </source>
</reference>
<dbReference type="EMBL" id="VGLS01000445">
    <property type="protein sequence ID" value="MBM3224954.1"/>
    <property type="molecule type" value="Genomic_DNA"/>
</dbReference>
<protein>
    <submittedName>
        <fullName evidence="2">Uncharacterized protein</fullName>
    </submittedName>
</protein>
<feature type="chain" id="PRO_5036886812" evidence="1">
    <location>
        <begin position="26"/>
        <end position="61"/>
    </location>
</feature>